<keyword evidence="2" id="KW-1185">Reference proteome</keyword>
<dbReference type="EMBL" id="JBBKZV010000004">
    <property type="protein sequence ID" value="MEJ8822234.1"/>
    <property type="molecule type" value="Genomic_DNA"/>
</dbReference>
<reference evidence="1 2" key="1">
    <citation type="submission" date="2024-03" db="EMBL/GenBank/DDBJ databases">
        <title>Novel species of the genus Variovorax.</title>
        <authorList>
            <person name="Liu Q."/>
            <person name="Xin Y.-H."/>
        </authorList>
    </citation>
    <scope>NUCLEOTIDE SEQUENCE [LARGE SCALE GENOMIC DNA]</scope>
    <source>
        <strain evidence="1 2">KACC 18501</strain>
    </source>
</reference>
<sequence length="213" mass="23114">MNDVAITTLEGHEVRIDPKTHAGLIGLDIDLSRLCVVDDEVRVYRKSRDELHGLSLEALADLIAAPPASPPVPKAAKKPAQAATPQSLIADAFANFTATMPTRSPSATKGGRPPIYVNGRREYAQAPNTSRATTRVALVDAKRNLVGYATLSTEAYLDLVRNPNTRCDSSTWTLTASDIVLSRSRTSAEPATYDVPALLKMLRRVPDIRVERV</sequence>
<proteinExistence type="predicted"/>
<accession>A0ABU8VWP7</accession>
<dbReference type="Proteomes" id="UP001363010">
    <property type="component" value="Unassembled WGS sequence"/>
</dbReference>
<gene>
    <name evidence="1" type="ORF">WKW80_09300</name>
</gene>
<evidence type="ECO:0000313" key="1">
    <source>
        <dbReference type="EMBL" id="MEJ8822234.1"/>
    </source>
</evidence>
<organism evidence="1 2">
    <name type="scientific">Variovorax humicola</name>
    <dbReference type="NCBI Taxonomy" id="1769758"/>
    <lineage>
        <taxon>Bacteria</taxon>
        <taxon>Pseudomonadati</taxon>
        <taxon>Pseudomonadota</taxon>
        <taxon>Betaproteobacteria</taxon>
        <taxon>Burkholderiales</taxon>
        <taxon>Comamonadaceae</taxon>
        <taxon>Variovorax</taxon>
    </lineage>
</organism>
<protein>
    <submittedName>
        <fullName evidence="1">Uncharacterized protein</fullName>
    </submittedName>
</protein>
<comment type="caution">
    <text evidence="1">The sequence shown here is derived from an EMBL/GenBank/DDBJ whole genome shotgun (WGS) entry which is preliminary data.</text>
</comment>
<evidence type="ECO:0000313" key="2">
    <source>
        <dbReference type="Proteomes" id="UP001363010"/>
    </source>
</evidence>
<name>A0ABU8VWP7_9BURK</name>
<dbReference type="RefSeq" id="WP_340363284.1">
    <property type="nucleotide sequence ID" value="NZ_JBBKZV010000004.1"/>
</dbReference>